<protein>
    <submittedName>
        <fullName evidence="2">Uncharacterized protein</fullName>
    </submittedName>
</protein>
<name>A0A8J2XSB3_9BACT</name>
<evidence type="ECO:0000256" key="1">
    <source>
        <dbReference type="SAM" id="Phobius"/>
    </source>
</evidence>
<comment type="caution">
    <text evidence="2">The sequence shown here is derived from an EMBL/GenBank/DDBJ whole genome shotgun (WGS) entry which is preliminary data.</text>
</comment>
<evidence type="ECO:0000313" key="2">
    <source>
        <dbReference type="EMBL" id="GGA93718.1"/>
    </source>
</evidence>
<evidence type="ECO:0000313" key="3">
    <source>
        <dbReference type="Proteomes" id="UP000607559"/>
    </source>
</evidence>
<keyword evidence="1" id="KW-0472">Membrane</keyword>
<gene>
    <name evidence="2" type="ORF">GCM10011511_16260</name>
</gene>
<keyword evidence="1" id="KW-1133">Transmembrane helix</keyword>
<dbReference type="Proteomes" id="UP000607559">
    <property type="component" value="Unassembled WGS sequence"/>
</dbReference>
<dbReference type="AlphaFoldDB" id="A0A8J2XSB3"/>
<sequence>MSYKYRKEKRITAHRILSILCDHYEKQIRILQDPDEDYLDLFKVIPRPKILELFSIVEMLSNNGHIEKDLDTPERPRIKITNPGVDAFRESYYLKENQKDRLESIELYTKWIIPIGSFIISIIALLFSILRK</sequence>
<feature type="transmembrane region" description="Helical" evidence="1">
    <location>
        <begin position="111"/>
        <end position="130"/>
    </location>
</feature>
<reference evidence="2" key="2">
    <citation type="submission" date="2020-09" db="EMBL/GenBank/DDBJ databases">
        <authorList>
            <person name="Sun Q."/>
            <person name="Zhou Y."/>
        </authorList>
    </citation>
    <scope>NUCLEOTIDE SEQUENCE</scope>
    <source>
        <strain evidence="2">CGMCC 1.15448</strain>
    </source>
</reference>
<accession>A0A8J2XSB3</accession>
<dbReference type="RefSeq" id="WP_188930469.1">
    <property type="nucleotide sequence ID" value="NZ_BMJC01000002.1"/>
</dbReference>
<proteinExistence type="predicted"/>
<keyword evidence="3" id="KW-1185">Reference proteome</keyword>
<keyword evidence="1" id="KW-0812">Transmembrane</keyword>
<reference evidence="2" key="1">
    <citation type="journal article" date="2014" name="Int. J. Syst. Evol. Microbiol.">
        <title>Complete genome sequence of Corynebacterium casei LMG S-19264T (=DSM 44701T), isolated from a smear-ripened cheese.</title>
        <authorList>
            <consortium name="US DOE Joint Genome Institute (JGI-PGF)"/>
            <person name="Walter F."/>
            <person name="Albersmeier A."/>
            <person name="Kalinowski J."/>
            <person name="Ruckert C."/>
        </authorList>
    </citation>
    <scope>NUCLEOTIDE SEQUENCE</scope>
    <source>
        <strain evidence="2">CGMCC 1.15448</strain>
    </source>
</reference>
<dbReference type="EMBL" id="BMJC01000002">
    <property type="protein sequence ID" value="GGA93718.1"/>
    <property type="molecule type" value="Genomic_DNA"/>
</dbReference>
<organism evidence="2 3">
    <name type="scientific">Puia dinghuensis</name>
    <dbReference type="NCBI Taxonomy" id="1792502"/>
    <lineage>
        <taxon>Bacteria</taxon>
        <taxon>Pseudomonadati</taxon>
        <taxon>Bacteroidota</taxon>
        <taxon>Chitinophagia</taxon>
        <taxon>Chitinophagales</taxon>
        <taxon>Chitinophagaceae</taxon>
        <taxon>Puia</taxon>
    </lineage>
</organism>